<evidence type="ECO:0000256" key="1">
    <source>
        <dbReference type="SAM" id="MobiDB-lite"/>
    </source>
</evidence>
<dbReference type="RefSeq" id="WP_180982466.1">
    <property type="nucleotide sequence ID" value="NZ_PDZR01000006.1"/>
</dbReference>
<comment type="caution">
    <text evidence="2">The sequence shown here is derived from an EMBL/GenBank/DDBJ whole genome shotgun (WGS) entry which is preliminary data.</text>
</comment>
<sequence>MDTSLDRIRSKISELEQKIADLRTAERELHALEAAPARKARGRAAAAPAAAAPAAPAPVAKAPAAKTAAAKKGAGKRGPRKASAEGAPRQTIGAAISEVLDKHGALPAADISEQIKATGRDINNRMVSFALQAMKKRGLVKNSDGKWSTAKPRSK</sequence>
<gene>
    <name evidence="2" type="ORF">CR492_07975</name>
</gene>
<reference evidence="2 3" key="1">
    <citation type="submission" date="2017-10" db="EMBL/GenBank/DDBJ databases">
        <title>Genome announcement of Methylocella silvestris TVC from permafrost.</title>
        <authorList>
            <person name="Wang J."/>
            <person name="Geng K."/>
            <person name="Ul-Haque F."/>
            <person name="Crombie A.T."/>
            <person name="Street L.E."/>
            <person name="Wookey P.A."/>
            <person name="Murrell J.C."/>
            <person name="Pratscher J."/>
        </authorList>
    </citation>
    <scope>NUCLEOTIDE SEQUENCE [LARGE SCALE GENOMIC DNA]</scope>
    <source>
        <strain evidence="2 3">TVC</strain>
    </source>
</reference>
<dbReference type="Proteomes" id="UP000236286">
    <property type="component" value="Unassembled WGS sequence"/>
</dbReference>
<feature type="compositionally biased region" description="Low complexity" evidence="1">
    <location>
        <begin position="43"/>
        <end position="72"/>
    </location>
</feature>
<name>A0A2J7TIL1_METSI</name>
<feature type="region of interest" description="Disordered" evidence="1">
    <location>
        <begin position="33"/>
        <end position="90"/>
    </location>
</feature>
<protein>
    <submittedName>
        <fullName evidence="2">Uncharacterized protein</fullName>
    </submittedName>
</protein>
<evidence type="ECO:0000313" key="3">
    <source>
        <dbReference type="Proteomes" id="UP000236286"/>
    </source>
</evidence>
<evidence type="ECO:0000313" key="2">
    <source>
        <dbReference type="EMBL" id="PNG26611.1"/>
    </source>
</evidence>
<organism evidence="2 3">
    <name type="scientific">Methylocella silvestris</name>
    <dbReference type="NCBI Taxonomy" id="199596"/>
    <lineage>
        <taxon>Bacteria</taxon>
        <taxon>Pseudomonadati</taxon>
        <taxon>Pseudomonadota</taxon>
        <taxon>Alphaproteobacteria</taxon>
        <taxon>Hyphomicrobiales</taxon>
        <taxon>Beijerinckiaceae</taxon>
        <taxon>Methylocella</taxon>
    </lineage>
</organism>
<proteinExistence type="predicted"/>
<accession>A0A2J7TIL1</accession>
<dbReference type="AlphaFoldDB" id="A0A2J7TIL1"/>
<dbReference type="EMBL" id="PDZR01000006">
    <property type="protein sequence ID" value="PNG26611.1"/>
    <property type="molecule type" value="Genomic_DNA"/>
</dbReference>